<dbReference type="KEGG" id="mgik:GO620_009825"/>
<dbReference type="SMART" id="SM00014">
    <property type="entry name" value="acidPPc"/>
    <property type="match status" value="1"/>
</dbReference>
<dbReference type="Gene3D" id="1.20.144.10">
    <property type="entry name" value="Phosphatidic acid phosphatase type 2/haloperoxidase"/>
    <property type="match status" value="1"/>
</dbReference>
<dbReference type="Pfam" id="PF01569">
    <property type="entry name" value="PAP2"/>
    <property type="match status" value="1"/>
</dbReference>
<dbReference type="SUPFAM" id="SSF48317">
    <property type="entry name" value="Acid phosphatase/Vanadium-dependent haloperoxidase"/>
    <property type="match status" value="1"/>
</dbReference>
<dbReference type="Proteomes" id="UP000429232">
    <property type="component" value="Chromosome"/>
</dbReference>
<sequence>MKMPLHVVLHKLRFFFIPYLIILTICLIIKLTESREDIYFLVNKHHNIFGDYFFSYATDFGSGLAVPVIACILLFYSYRNAFLLVSSFILTVIVSQAIKFAYHAPRPTMYFKAQIGKLYLVKGIHMLSWNSFPSGHTVQAFTLATVLTYITPNRWLGFVYLLVAIFIGYSRMYLSQHFFEDVTAGSMIGVMCTVMWITFIDGKEFLHTKKWTRGSLRG</sequence>
<dbReference type="EMBL" id="CP066775">
    <property type="protein sequence ID" value="QQL48489.1"/>
    <property type="molecule type" value="Genomic_DNA"/>
</dbReference>
<evidence type="ECO:0000313" key="3">
    <source>
        <dbReference type="Proteomes" id="UP000429232"/>
    </source>
</evidence>
<reference evidence="2 3" key="1">
    <citation type="submission" date="2020-12" db="EMBL/GenBank/DDBJ databases">
        <title>HMF7856_wgs.fasta genome submission.</title>
        <authorList>
            <person name="Kang H."/>
            <person name="Kim H."/>
            <person name="Joh K."/>
        </authorList>
    </citation>
    <scope>NUCLEOTIDE SEQUENCE [LARGE SCALE GENOMIC DNA]</scope>
    <source>
        <strain evidence="2 3">HMF7856</strain>
    </source>
</reference>
<evidence type="ECO:0000313" key="2">
    <source>
        <dbReference type="EMBL" id="QQL48489.1"/>
    </source>
</evidence>
<protein>
    <submittedName>
        <fullName evidence="2">Phosphatase PAP2 family protein</fullName>
    </submittedName>
</protein>
<dbReference type="PANTHER" id="PTHR14969:SF13">
    <property type="entry name" value="AT30094P"/>
    <property type="match status" value="1"/>
</dbReference>
<name>A0A6I4I262_9SPHI</name>
<gene>
    <name evidence="2" type="ORF">GO620_009825</name>
</gene>
<dbReference type="RefSeq" id="WP_157526194.1">
    <property type="nucleotide sequence ID" value="NZ_CP066775.1"/>
</dbReference>
<dbReference type="InterPro" id="IPR000326">
    <property type="entry name" value="PAP2/HPO"/>
</dbReference>
<accession>A0A6I4I262</accession>
<proteinExistence type="predicted"/>
<dbReference type="InterPro" id="IPR036938">
    <property type="entry name" value="PAP2/HPO_sf"/>
</dbReference>
<keyword evidence="3" id="KW-1185">Reference proteome</keyword>
<dbReference type="PANTHER" id="PTHR14969">
    <property type="entry name" value="SPHINGOSINE-1-PHOSPHATE PHOSPHOHYDROLASE"/>
    <property type="match status" value="1"/>
</dbReference>
<dbReference type="AlphaFoldDB" id="A0A6I4I262"/>
<feature type="domain" description="Phosphatidic acid phosphatase type 2/haloperoxidase" evidence="1">
    <location>
        <begin position="80"/>
        <end position="197"/>
    </location>
</feature>
<organism evidence="2 3">
    <name type="scientific">Mucilaginibacter ginkgonis</name>
    <dbReference type="NCBI Taxonomy" id="2682091"/>
    <lineage>
        <taxon>Bacteria</taxon>
        <taxon>Pseudomonadati</taxon>
        <taxon>Bacteroidota</taxon>
        <taxon>Sphingobacteriia</taxon>
        <taxon>Sphingobacteriales</taxon>
        <taxon>Sphingobacteriaceae</taxon>
        <taxon>Mucilaginibacter</taxon>
    </lineage>
</organism>
<evidence type="ECO:0000259" key="1">
    <source>
        <dbReference type="SMART" id="SM00014"/>
    </source>
</evidence>